<dbReference type="Proteomes" id="UP000324222">
    <property type="component" value="Unassembled WGS sequence"/>
</dbReference>
<proteinExistence type="predicted"/>
<keyword evidence="2" id="KW-1185">Reference proteome</keyword>
<reference evidence="1 2" key="1">
    <citation type="submission" date="2019-05" db="EMBL/GenBank/DDBJ databases">
        <title>Another draft genome of Portunus trituberculatus and its Hox gene families provides insights of decapod evolution.</title>
        <authorList>
            <person name="Jeong J.-H."/>
            <person name="Song I."/>
            <person name="Kim S."/>
            <person name="Choi T."/>
            <person name="Kim D."/>
            <person name="Ryu S."/>
            <person name="Kim W."/>
        </authorList>
    </citation>
    <scope>NUCLEOTIDE SEQUENCE [LARGE SCALE GENOMIC DNA]</scope>
    <source>
        <tissue evidence="1">Muscle</tissue>
    </source>
</reference>
<gene>
    <name evidence="1" type="ORF">E2C01_003899</name>
</gene>
<dbReference type="AlphaFoldDB" id="A0A5B7CQ01"/>
<dbReference type="EMBL" id="VSRR010000152">
    <property type="protein sequence ID" value="MPC11238.1"/>
    <property type="molecule type" value="Genomic_DNA"/>
</dbReference>
<protein>
    <submittedName>
        <fullName evidence="1">Uncharacterized protein</fullName>
    </submittedName>
</protein>
<comment type="caution">
    <text evidence="1">The sequence shown here is derived from an EMBL/GenBank/DDBJ whole genome shotgun (WGS) entry which is preliminary data.</text>
</comment>
<evidence type="ECO:0000313" key="2">
    <source>
        <dbReference type="Proteomes" id="UP000324222"/>
    </source>
</evidence>
<name>A0A5B7CQ01_PORTR</name>
<accession>A0A5B7CQ01</accession>
<sequence>MLALTVAVAQDTLNSTQVTFSIITVSKEVIDSRLEELQRHLWIQLPIAAACGSVVVIVVPTVDLTLLTDSKMAYAELPEDVYHASLAVLEVRRFCVAIICDDKFGVLNKHLTESRDS</sequence>
<organism evidence="1 2">
    <name type="scientific">Portunus trituberculatus</name>
    <name type="common">Swimming crab</name>
    <name type="synonym">Neptunus trituberculatus</name>
    <dbReference type="NCBI Taxonomy" id="210409"/>
    <lineage>
        <taxon>Eukaryota</taxon>
        <taxon>Metazoa</taxon>
        <taxon>Ecdysozoa</taxon>
        <taxon>Arthropoda</taxon>
        <taxon>Crustacea</taxon>
        <taxon>Multicrustacea</taxon>
        <taxon>Malacostraca</taxon>
        <taxon>Eumalacostraca</taxon>
        <taxon>Eucarida</taxon>
        <taxon>Decapoda</taxon>
        <taxon>Pleocyemata</taxon>
        <taxon>Brachyura</taxon>
        <taxon>Eubrachyura</taxon>
        <taxon>Portunoidea</taxon>
        <taxon>Portunidae</taxon>
        <taxon>Portuninae</taxon>
        <taxon>Portunus</taxon>
    </lineage>
</organism>
<evidence type="ECO:0000313" key="1">
    <source>
        <dbReference type="EMBL" id="MPC11238.1"/>
    </source>
</evidence>